<evidence type="ECO:0000256" key="11">
    <source>
        <dbReference type="ARBA" id="ARBA00023166"/>
    </source>
</evidence>
<dbReference type="GO" id="GO:0005789">
    <property type="term" value="C:endoplasmic reticulum membrane"/>
    <property type="evidence" value="ECO:0007669"/>
    <property type="project" value="UniProtKB-SubCell"/>
</dbReference>
<keyword evidence="8" id="KW-0756">Sterol biosynthesis</keyword>
<evidence type="ECO:0000256" key="10">
    <source>
        <dbReference type="ARBA" id="ARBA00023136"/>
    </source>
</evidence>
<evidence type="ECO:0000256" key="2">
    <source>
        <dbReference type="ARBA" id="ARBA00005377"/>
    </source>
</evidence>
<keyword evidence="3" id="KW-0444">Lipid biosynthesis</keyword>
<comment type="caution">
    <text evidence="14">The sequence shown here is derived from an EMBL/GenBank/DDBJ whole genome shotgun (WGS) entry which is preliminary data.</text>
</comment>
<dbReference type="Pfam" id="PF03694">
    <property type="entry name" value="Erg28"/>
    <property type="match status" value="1"/>
</dbReference>
<name>A0A642UX17_DIURU</name>
<evidence type="ECO:0000256" key="7">
    <source>
        <dbReference type="ARBA" id="ARBA00022989"/>
    </source>
</evidence>
<keyword evidence="15" id="KW-1185">Reference proteome</keyword>
<accession>A0A642UX17</accession>
<evidence type="ECO:0000256" key="3">
    <source>
        <dbReference type="ARBA" id="ARBA00022516"/>
    </source>
</evidence>
<keyword evidence="11" id="KW-1207">Sterol metabolism</keyword>
<evidence type="ECO:0000313" key="15">
    <source>
        <dbReference type="Proteomes" id="UP000449547"/>
    </source>
</evidence>
<evidence type="ECO:0000256" key="9">
    <source>
        <dbReference type="ARBA" id="ARBA00023098"/>
    </source>
</evidence>
<dbReference type="InterPro" id="IPR005352">
    <property type="entry name" value="Erg28"/>
</dbReference>
<comment type="subcellular location">
    <subcellularLocation>
        <location evidence="1">Endoplasmic reticulum membrane</location>
        <topology evidence="1">Multi-pass membrane protein</topology>
    </subcellularLocation>
</comment>
<evidence type="ECO:0000256" key="13">
    <source>
        <dbReference type="SAM" id="Phobius"/>
    </source>
</evidence>
<evidence type="ECO:0008006" key="16">
    <source>
        <dbReference type="Google" id="ProtNLM"/>
    </source>
</evidence>
<evidence type="ECO:0000256" key="12">
    <source>
        <dbReference type="ARBA" id="ARBA00023221"/>
    </source>
</evidence>
<dbReference type="PANTHER" id="PTHR15451:SF19">
    <property type="entry name" value="ERGOSTEROL BIOSYNTHETIC PROTEIN 28 HOMOLOG"/>
    <property type="match status" value="1"/>
</dbReference>
<keyword evidence="7 13" id="KW-1133">Transmembrane helix</keyword>
<dbReference type="EMBL" id="SWFT01000038">
    <property type="protein sequence ID" value="KAA8906080.1"/>
    <property type="molecule type" value="Genomic_DNA"/>
</dbReference>
<evidence type="ECO:0000256" key="8">
    <source>
        <dbReference type="ARBA" id="ARBA00023011"/>
    </source>
</evidence>
<feature type="transmembrane region" description="Helical" evidence="13">
    <location>
        <begin position="99"/>
        <end position="119"/>
    </location>
</feature>
<keyword evidence="4 13" id="KW-0812">Transmembrane</keyword>
<reference evidence="14 15" key="1">
    <citation type="submission" date="2019-07" db="EMBL/GenBank/DDBJ databases">
        <title>Genome assembly of two rare yeast pathogens: Diutina rugosa and Trichomonascus ciferrii.</title>
        <authorList>
            <person name="Mixao V."/>
            <person name="Saus E."/>
            <person name="Hansen A."/>
            <person name="Lass-Flor C."/>
            <person name="Gabaldon T."/>
        </authorList>
    </citation>
    <scope>NUCLEOTIDE SEQUENCE [LARGE SCALE GENOMIC DNA]</scope>
    <source>
        <strain evidence="14 15">CBS 613</strain>
    </source>
</reference>
<dbReference type="OMA" id="NIAIWTY"/>
<dbReference type="RefSeq" id="XP_034013993.1">
    <property type="nucleotide sequence ID" value="XM_034153787.1"/>
</dbReference>
<evidence type="ECO:0000256" key="4">
    <source>
        <dbReference type="ARBA" id="ARBA00022692"/>
    </source>
</evidence>
<gene>
    <name evidence="14" type="ORF">DIURU_001263</name>
</gene>
<dbReference type="GO" id="GO:0016126">
    <property type="term" value="P:sterol biosynthetic process"/>
    <property type="evidence" value="ECO:0007669"/>
    <property type="project" value="UniProtKB-KW"/>
</dbReference>
<organism evidence="14 15">
    <name type="scientific">Diutina rugosa</name>
    <name type="common">Yeast</name>
    <name type="synonym">Candida rugosa</name>
    <dbReference type="NCBI Taxonomy" id="5481"/>
    <lineage>
        <taxon>Eukaryota</taxon>
        <taxon>Fungi</taxon>
        <taxon>Dikarya</taxon>
        <taxon>Ascomycota</taxon>
        <taxon>Saccharomycotina</taxon>
        <taxon>Pichiomycetes</taxon>
        <taxon>Debaryomycetaceae</taxon>
        <taxon>Diutina</taxon>
    </lineage>
</organism>
<dbReference type="OrthoDB" id="6485510at2759"/>
<evidence type="ECO:0000313" key="14">
    <source>
        <dbReference type="EMBL" id="KAA8906080.1"/>
    </source>
</evidence>
<keyword evidence="10 13" id="KW-0472">Membrane</keyword>
<feature type="transmembrane region" description="Helical" evidence="13">
    <location>
        <begin position="20"/>
        <end position="38"/>
    </location>
</feature>
<keyword evidence="6" id="KW-0752">Steroid biosynthesis</keyword>
<feature type="transmembrane region" description="Helical" evidence="13">
    <location>
        <begin position="126"/>
        <end position="143"/>
    </location>
</feature>
<comment type="similarity">
    <text evidence="2">Belongs to the ERG28 family.</text>
</comment>
<evidence type="ECO:0000256" key="1">
    <source>
        <dbReference type="ARBA" id="ARBA00004477"/>
    </source>
</evidence>
<keyword evidence="12" id="KW-0753">Steroid metabolism</keyword>
<dbReference type="GeneID" id="54779916"/>
<evidence type="ECO:0000256" key="5">
    <source>
        <dbReference type="ARBA" id="ARBA00022824"/>
    </source>
</evidence>
<sequence length="153" mass="17427">MVDYFHKLSDYLPRPPVGGGILPYWLLFISVVSVFNSAQSYQKDLTLTRKVYENEADPAHGKPQVTNLSARTFGTWTLITSIVRLYGAYHLGNPQVYSLVQWTYVVAFWHFFSEWLVYGTCKFGKGIAGPAIVATTSLVWMYLQKPYYVGQLV</sequence>
<keyword evidence="9" id="KW-0443">Lipid metabolism</keyword>
<keyword evidence="5" id="KW-0256">Endoplasmic reticulum</keyword>
<proteinExistence type="inferred from homology"/>
<dbReference type="PANTHER" id="PTHR15451">
    <property type="entry name" value="ERGOSTEROL BIOSYNTHETIC PROTEIN 28-RELATED"/>
    <property type="match status" value="1"/>
</dbReference>
<dbReference type="VEuPathDB" id="FungiDB:DIURU_001263"/>
<dbReference type="GO" id="GO:0030674">
    <property type="term" value="F:protein-macromolecule adaptor activity"/>
    <property type="evidence" value="ECO:0007669"/>
    <property type="project" value="TreeGrafter"/>
</dbReference>
<dbReference type="Proteomes" id="UP000449547">
    <property type="component" value="Unassembled WGS sequence"/>
</dbReference>
<protein>
    <recommendedName>
        <fullName evidence="16">Ergosterol biosynthesis protein</fullName>
    </recommendedName>
</protein>
<evidence type="ECO:0000256" key="6">
    <source>
        <dbReference type="ARBA" id="ARBA00022955"/>
    </source>
</evidence>
<dbReference type="AlphaFoldDB" id="A0A642UX17"/>